<keyword evidence="6" id="KW-1185">Reference proteome</keyword>
<proteinExistence type="predicted"/>
<dbReference type="GO" id="GO:0045727">
    <property type="term" value="P:positive regulation of translation"/>
    <property type="evidence" value="ECO:0007669"/>
    <property type="project" value="TreeGrafter"/>
</dbReference>
<feature type="compositionally biased region" description="Polar residues" evidence="3">
    <location>
        <begin position="56"/>
        <end position="67"/>
    </location>
</feature>
<organism evidence="5 6">
    <name type="scientific">Emydomyces testavorans</name>
    <dbReference type="NCBI Taxonomy" id="2070801"/>
    <lineage>
        <taxon>Eukaryota</taxon>
        <taxon>Fungi</taxon>
        <taxon>Dikarya</taxon>
        <taxon>Ascomycota</taxon>
        <taxon>Pezizomycotina</taxon>
        <taxon>Eurotiomycetes</taxon>
        <taxon>Eurotiomycetidae</taxon>
        <taxon>Onygenales</taxon>
        <taxon>Nannizziopsiaceae</taxon>
        <taxon>Emydomyces</taxon>
    </lineage>
</organism>
<evidence type="ECO:0000256" key="3">
    <source>
        <dbReference type="SAM" id="MobiDB-lite"/>
    </source>
</evidence>
<dbReference type="SMART" id="SM00715">
    <property type="entry name" value="LA"/>
    <property type="match status" value="1"/>
</dbReference>
<feature type="compositionally biased region" description="Basic and acidic residues" evidence="3">
    <location>
        <begin position="42"/>
        <end position="54"/>
    </location>
</feature>
<dbReference type="InterPro" id="IPR036390">
    <property type="entry name" value="WH_DNA-bd_sf"/>
</dbReference>
<dbReference type="AlphaFoldDB" id="A0AAF0DQP7"/>
<sequence length="1107" mass="122362">MATPIGNSATEMPSFSYAQAAKGLVSSTPAEMQSKSTTASAELEKVEVTDRPANNKDLTQSLSSSNEIIGVPAKEKLETEPDLNMSGASSPSVATASTETLPKEDDISLTPNGSSDSTWDKQSQDFVSIDKPNQPLEGNKEKASENGTEKNNSIVKELKPAPIPAVNIWQQRREAQEAKARANALSSTSPSSIVVTTKASGANPSSETRPDTSKGSNRRKSAETVGEKKKSGDASKKGGTRSHRSATELDSNEPIPPVADAASWPTPQLAQGEEQRRAQERIERAERVDKDKPVSSRTHGKEKWMPVPYVPTAVFSTPLPPGARRGGRATRGSREGGTHSNASTHAHSTGGEKTNVSSNAMSGSKHAHATDRRAVGDWKLTQGGRPNGPDATSDEKQSHLDEGRDGKSRNAEDNTQNPSSAESSSQYRRDSKTFGKSQESANPPHHQTTKQGGSHNEGHPRYGQNTERRFENGRSSADSFKESNPFSFRERDFGRDRDHQRADFHRERDYGRENRGELRSDRGRGSYRGRGNHSNYTGTQSVPFHSAPIPQHPFPIPKTFTFNNERHRMQQSGHQNGTQSNARIGLRSPSMPNHTIYGAAPYPIQTDVASMYAYPQVHQGPMTAIPYQPYMEQYSLVSMISMQLEYYFSVDNLCKDLFLRKHMDSQGFVLLTVIASFKRIKSLTEDMDLLRQVCRQLKNVDYRPGEDSLDRVRKREKWEQWILSMEMRDPSAQNDGPPPATTSQSIRLDSLNENGMTMEQDGYTHITNGASRLTSAAPPLSNAMLLDAPNNYVPTRSVKLSSAAREFSPLIPLTTQNENVSERNPMAEIAFPDEQIGNLVIVVRKPGTPSPAQSPFLSPSSRSFSSGCVDGCEAARGQLNAENRSSLVTCGAPLGSDRYGIRSTSFQLDEILKQASIDVDRRVKTASLTKCYSSIKSSEQVPGHMPTFWIKDKNAPIESIPPGLVHESYTVFRKHALDKRLSGSSGETSVDMDVLYQFWSHFLVRNFNSRMYNEFRNLAFDDVSSRNSTTGLQYLIKFYDGILSSNRVILDGIARDLIELVKSEASANEKPAFQQLRRVWRNGAFNLKSRKKIDGLIDESLRAELER</sequence>
<dbReference type="PROSITE" id="PS50961">
    <property type="entry name" value="HTH_LA"/>
    <property type="match status" value="1"/>
</dbReference>
<feature type="compositionally biased region" description="Polar residues" evidence="3">
    <location>
        <begin position="86"/>
        <end position="100"/>
    </location>
</feature>
<accession>A0AAF0DQP7</accession>
<feature type="compositionally biased region" description="Low complexity" evidence="3">
    <location>
        <begin position="181"/>
        <end position="197"/>
    </location>
</feature>
<feature type="compositionally biased region" description="Basic and acidic residues" evidence="3">
    <location>
        <begin position="273"/>
        <end position="304"/>
    </location>
</feature>
<feature type="compositionally biased region" description="Basic and acidic residues" evidence="3">
    <location>
        <begin position="488"/>
        <end position="524"/>
    </location>
</feature>
<feature type="compositionally biased region" description="Polar residues" evidence="3">
    <location>
        <begin position="413"/>
        <end position="426"/>
    </location>
</feature>
<dbReference type="GO" id="GO:0005829">
    <property type="term" value="C:cytosol"/>
    <property type="evidence" value="ECO:0007669"/>
    <property type="project" value="TreeGrafter"/>
</dbReference>
<feature type="compositionally biased region" description="Polar residues" evidence="3">
    <location>
        <begin position="339"/>
        <end position="362"/>
    </location>
</feature>
<dbReference type="InterPro" id="IPR045180">
    <property type="entry name" value="La_dom_prot"/>
</dbReference>
<dbReference type="SMART" id="SM00684">
    <property type="entry name" value="DM15"/>
    <property type="match status" value="2"/>
</dbReference>
<feature type="region of interest" description="Disordered" evidence="3">
    <location>
        <begin position="22"/>
        <end position="558"/>
    </location>
</feature>
<feature type="compositionally biased region" description="Basic and acidic residues" evidence="3">
    <location>
        <begin position="171"/>
        <end position="180"/>
    </location>
</feature>
<dbReference type="InterPro" id="IPR006630">
    <property type="entry name" value="La_HTH"/>
</dbReference>
<dbReference type="GO" id="GO:0000339">
    <property type="term" value="F:RNA cap binding"/>
    <property type="evidence" value="ECO:0007669"/>
    <property type="project" value="InterPro"/>
</dbReference>
<feature type="compositionally biased region" description="Polar residues" evidence="3">
    <location>
        <begin position="434"/>
        <end position="454"/>
    </location>
</feature>
<feature type="compositionally biased region" description="Polar residues" evidence="3">
    <location>
        <begin position="25"/>
        <end position="40"/>
    </location>
</feature>
<dbReference type="PANTHER" id="PTHR22792">
    <property type="entry name" value="LUPUS LA PROTEIN-RELATED"/>
    <property type="match status" value="1"/>
</dbReference>
<name>A0AAF0DQP7_9EURO</name>
<reference evidence="5" key="1">
    <citation type="submission" date="2023-03" db="EMBL/GenBank/DDBJ databases">
        <title>Emydomyces testavorans Genome Sequence.</title>
        <authorList>
            <person name="Hoyer L."/>
        </authorList>
    </citation>
    <scope>NUCLEOTIDE SEQUENCE</scope>
    <source>
        <strain evidence="5">16-2883</strain>
    </source>
</reference>
<feature type="domain" description="HTH La-type RNA-binding" evidence="4">
    <location>
        <begin position="630"/>
        <end position="724"/>
    </location>
</feature>
<feature type="compositionally biased region" description="Basic and acidic residues" evidence="3">
    <location>
        <begin position="393"/>
        <end position="412"/>
    </location>
</feature>
<dbReference type="InterPro" id="IPR006607">
    <property type="entry name" value="DM15"/>
</dbReference>
<feature type="compositionally biased region" description="Basic and acidic residues" evidence="3">
    <location>
        <begin position="220"/>
        <end position="236"/>
    </location>
</feature>
<dbReference type="SUPFAM" id="SSF46785">
    <property type="entry name" value="Winged helix' DNA-binding domain"/>
    <property type="match status" value="1"/>
</dbReference>
<evidence type="ECO:0000259" key="4">
    <source>
        <dbReference type="PROSITE" id="PS50961"/>
    </source>
</evidence>
<dbReference type="Proteomes" id="UP001219355">
    <property type="component" value="Chromosome 5"/>
</dbReference>
<evidence type="ECO:0000313" key="6">
    <source>
        <dbReference type="Proteomes" id="UP001219355"/>
    </source>
</evidence>
<dbReference type="GO" id="GO:0048255">
    <property type="term" value="P:mRNA stabilization"/>
    <property type="evidence" value="ECO:0007669"/>
    <property type="project" value="InterPro"/>
</dbReference>
<dbReference type="CDD" id="cd07323">
    <property type="entry name" value="LAM"/>
    <property type="match status" value="1"/>
</dbReference>
<dbReference type="Pfam" id="PF05383">
    <property type="entry name" value="La"/>
    <property type="match status" value="1"/>
</dbReference>
<feature type="compositionally biased region" description="Polar residues" evidence="3">
    <location>
        <begin position="473"/>
        <end position="486"/>
    </location>
</feature>
<dbReference type="Gene3D" id="1.10.10.10">
    <property type="entry name" value="Winged helix-like DNA-binding domain superfamily/Winged helix DNA-binding domain"/>
    <property type="match status" value="1"/>
</dbReference>
<evidence type="ECO:0000256" key="2">
    <source>
        <dbReference type="PROSITE-ProRule" id="PRU00332"/>
    </source>
</evidence>
<dbReference type="Pfam" id="PF21071">
    <property type="entry name" value="LARP1_HEAT"/>
    <property type="match status" value="1"/>
</dbReference>
<evidence type="ECO:0000313" key="5">
    <source>
        <dbReference type="EMBL" id="WEW61581.1"/>
    </source>
</evidence>
<dbReference type="EMBL" id="CP120631">
    <property type="protein sequence ID" value="WEW61581.1"/>
    <property type="molecule type" value="Genomic_DNA"/>
</dbReference>
<gene>
    <name evidence="5" type="ORF">PRK78_007072</name>
</gene>
<keyword evidence="1 2" id="KW-0694">RNA-binding</keyword>
<dbReference type="PANTHER" id="PTHR22792:SF132">
    <property type="entry name" value="LA-RELATED PROTEIN 1"/>
    <property type="match status" value="1"/>
</dbReference>
<protein>
    <recommendedName>
        <fullName evidence="4">HTH La-type RNA-binding domain-containing protein</fullName>
    </recommendedName>
</protein>
<feature type="compositionally biased region" description="Polar residues" evidence="3">
    <location>
        <begin position="198"/>
        <end position="207"/>
    </location>
</feature>
<feature type="compositionally biased region" description="Basic and acidic residues" evidence="3">
    <location>
        <begin position="138"/>
        <end position="148"/>
    </location>
</feature>
<evidence type="ECO:0000256" key="1">
    <source>
        <dbReference type="ARBA" id="ARBA00022884"/>
    </source>
</evidence>
<dbReference type="InterPro" id="IPR036388">
    <property type="entry name" value="WH-like_DNA-bd_sf"/>
</dbReference>
<feature type="compositionally biased region" description="Basic and acidic residues" evidence="3">
    <location>
        <begin position="456"/>
        <end position="472"/>
    </location>
</feature>
<feature type="compositionally biased region" description="Polar residues" evidence="3">
    <location>
        <begin position="532"/>
        <end position="543"/>
    </location>
</feature>
<dbReference type="GO" id="GO:0010494">
    <property type="term" value="C:cytoplasmic stress granule"/>
    <property type="evidence" value="ECO:0007669"/>
    <property type="project" value="TreeGrafter"/>
</dbReference>